<evidence type="ECO:0000256" key="8">
    <source>
        <dbReference type="ARBA" id="ARBA00041902"/>
    </source>
</evidence>
<evidence type="ECO:0000256" key="10">
    <source>
        <dbReference type="SAM" id="MobiDB-lite"/>
    </source>
</evidence>
<reference evidence="12 13" key="1">
    <citation type="submission" date="2020-04" db="EMBL/GenBank/DDBJ databases">
        <title>Perkinsus olseni comparative genomics.</title>
        <authorList>
            <person name="Bogema D.R."/>
        </authorList>
    </citation>
    <scope>NUCLEOTIDE SEQUENCE [LARGE SCALE GENOMIC DNA]</scope>
    <source>
        <strain evidence="12 13">ATCC PRA-207</strain>
    </source>
</reference>
<dbReference type="PROSITE" id="PS50011">
    <property type="entry name" value="PROTEIN_KINASE_DOM"/>
    <property type="match status" value="1"/>
</dbReference>
<dbReference type="InterPro" id="IPR050108">
    <property type="entry name" value="CDK"/>
</dbReference>
<evidence type="ECO:0000256" key="3">
    <source>
        <dbReference type="ARBA" id="ARBA00022741"/>
    </source>
</evidence>
<feature type="compositionally biased region" description="Polar residues" evidence="10">
    <location>
        <begin position="136"/>
        <end position="146"/>
    </location>
</feature>
<dbReference type="GO" id="GO:0030332">
    <property type="term" value="F:cyclin binding"/>
    <property type="evidence" value="ECO:0007669"/>
    <property type="project" value="TreeGrafter"/>
</dbReference>
<keyword evidence="4" id="KW-0418">Kinase</keyword>
<feature type="non-terminal residue" evidence="12">
    <location>
        <position position="1"/>
    </location>
</feature>
<evidence type="ECO:0000259" key="11">
    <source>
        <dbReference type="PROSITE" id="PS50011"/>
    </source>
</evidence>
<evidence type="ECO:0000256" key="4">
    <source>
        <dbReference type="ARBA" id="ARBA00022777"/>
    </source>
</evidence>
<dbReference type="GO" id="GO:0008024">
    <property type="term" value="C:cyclin/CDK positive transcription elongation factor complex"/>
    <property type="evidence" value="ECO:0007669"/>
    <property type="project" value="TreeGrafter"/>
</dbReference>
<name>A0A7J6Q7F2_PEROL</name>
<keyword evidence="5" id="KW-0067">ATP-binding</keyword>
<dbReference type="EMBL" id="JABANO010034822">
    <property type="protein sequence ID" value="KAF4704479.1"/>
    <property type="molecule type" value="Genomic_DNA"/>
</dbReference>
<feature type="region of interest" description="Disordered" evidence="10">
    <location>
        <begin position="114"/>
        <end position="146"/>
    </location>
</feature>
<keyword evidence="2" id="KW-0808">Transferase</keyword>
<evidence type="ECO:0000256" key="6">
    <source>
        <dbReference type="ARBA" id="ARBA00038543"/>
    </source>
</evidence>
<dbReference type="GO" id="GO:0005524">
    <property type="term" value="F:ATP binding"/>
    <property type="evidence" value="ECO:0007669"/>
    <property type="project" value="UniProtKB-KW"/>
</dbReference>
<evidence type="ECO:0000256" key="2">
    <source>
        <dbReference type="ARBA" id="ARBA00022679"/>
    </source>
</evidence>
<gene>
    <name evidence="12" type="ORF">FOZ63_020582</name>
</gene>
<feature type="compositionally biased region" description="Basic and acidic residues" evidence="10">
    <location>
        <begin position="9"/>
        <end position="21"/>
    </location>
</feature>
<organism evidence="12 13">
    <name type="scientific">Perkinsus olseni</name>
    <name type="common">Perkinsus atlanticus</name>
    <dbReference type="NCBI Taxonomy" id="32597"/>
    <lineage>
        <taxon>Eukaryota</taxon>
        <taxon>Sar</taxon>
        <taxon>Alveolata</taxon>
        <taxon>Perkinsozoa</taxon>
        <taxon>Perkinsea</taxon>
        <taxon>Perkinsida</taxon>
        <taxon>Perkinsidae</taxon>
        <taxon>Perkinsus</taxon>
    </lineage>
</organism>
<comment type="caution">
    <text evidence="12">The sequence shown here is derived from an EMBL/GenBank/DDBJ whole genome shotgun (WGS) entry which is preliminary data.</text>
</comment>
<keyword evidence="13" id="KW-1185">Reference proteome</keyword>
<dbReference type="InterPro" id="IPR011009">
    <property type="entry name" value="Kinase-like_dom_sf"/>
</dbReference>
<keyword evidence="1" id="KW-0723">Serine/threonine-protein kinase</keyword>
<evidence type="ECO:0000256" key="5">
    <source>
        <dbReference type="ARBA" id="ARBA00022840"/>
    </source>
</evidence>
<dbReference type="Gene3D" id="1.10.510.10">
    <property type="entry name" value="Transferase(Phosphotransferase) domain 1"/>
    <property type="match status" value="1"/>
</dbReference>
<proteinExistence type="predicted"/>
<dbReference type="GO" id="GO:0032968">
    <property type="term" value="P:positive regulation of transcription elongation by RNA polymerase II"/>
    <property type="evidence" value="ECO:0007669"/>
    <property type="project" value="TreeGrafter"/>
</dbReference>
<comment type="subunit">
    <text evidence="6">May form a complex composed of at least the catalytic subunit CRK2 and a cyclin.</text>
</comment>
<dbReference type="SUPFAM" id="SSF56112">
    <property type="entry name" value="Protein kinase-like (PK-like)"/>
    <property type="match status" value="1"/>
</dbReference>
<feature type="region of interest" description="Disordered" evidence="10">
    <location>
        <begin position="1"/>
        <end position="30"/>
    </location>
</feature>
<dbReference type="InterPro" id="IPR000719">
    <property type="entry name" value="Prot_kinase_dom"/>
</dbReference>
<evidence type="ECO:0000256" key="1">
    <source>
        <dbReference type="ARBA" id="ARBA00022527"/>
    </source>
</evidence>
<evidence type="ECO:0000256" key="7">
    <source>
        <dbReference type="ARBA" id="ARBA00039612"/>
    </source>
</evidence>
<evidence type="ECO:0000313" key="13">
    <source>
        <dbReference type="Proteomes" id="UP000553632"/>
    </source>
</evidence>
<accession>A0A7J6Q7F2</accession>
<dbReference type="PANTHER" id="PTHR24056:SF546">
    <property type="entry name" value="CYCLIN-DEPENDENT KINASE 12"/>
    <property type="match status" value="1"/>
</dbReference>
<evidence type="ECO:0000256" key="9">
    <source>
        <dbReference type="ARBA" id="ARBA00042858"/>
    </source>
</evidence>
<dbReference type="GO" id="GO:0008353">
    <property type="term" value="F:RNA polymerase II CTD heptapeptide repeat kinase activity"/>
    <property type="evidence" value="ECO:0007669"/>
    <property type="project" value="TreeGrafter"/>
</dbReference>
<feature type="domain" description="Protein kinase" evidence="11">
    <location>
        <begin position="1"/>
        <end position="146"/>
    </location>
</feature>
<feature type="non-terminal residue" evidence="12">
    <location>
        <position position="146"/>
    </location>
</feature>
<keyword evidence="3" id="KW-0547">Nucleotide-binding</keyword>
<evidence type="ECO:0000313" key="12">
    <source>
        <dbReference type="EMBL" id="KAF4704479.1"/>
    </source>
</evidence>
<dbReference type="Pfam" id="PF00069">
    <property type="entry name" value="Pkinase"/>
    <property type="match status" value="1"/>
</dbReference>
<protein>
    <recommendedName>
        <fullName evidence="7">Cyclin-dependent kinase 2 homolog</fullName>
    </recommendedName>
    <alternativeName>
        <fullName evidence="8">Cell division control protein 2 homolog</fullName>
    </alternativeName>
    <alternativeName>
        <fullName evidence="9">cdc2-related kinase 2</fullName>
    </alternativeName>
</protein>
<dbReference type="PANTHER" id="PTHR24056">
    <property type="entry name" value="CELL DIVISION PROTEIN KINASE"/>
    <property type="match status" value="1"/>
</dbReference>
<sequence>VTDPDEEDVLRVEERQRKADGTESPAEKGASLPAMYTNKVITLWYRPPELLLGSTVYGPEVDIWSVGAILAELLLQKPIFAADKEKGVFNLIVEHLGEPFPPFWEDLPLYNEFMGKAPPRPDSPTSPSAEPAVDPANTTLRTSTPL</sequence>
<dbReference type="Proteomes" id="UP000553632">
    <property type="component" value="Unassembled WGS sequence"/>
</dbReference>
<dbReference type="AlphaFoldDB" id="A0A7J6Q7F2"/>